<dbReference type="VEuPathDB" id="TrichDB:TVAGG3_0075680"/>
<gene>
    <name evidence="4" type="ORF">TVAG_395530</name>
</gene>
<evidence type="ECO:0000256" key="1">
    <source>
        <dbReference type="ARBA" id="ARBA00022737"/>
    </source>
</evidence>
<dbReference type="Pfam" id="PF12796">
    <property type="entry name" value="Ank_2"/>
    <property type="match status" value="2"/>
</dbReference>
<organism evidence="4 5">
    <name type="scientific">Trichomonas vaginalis (strain ATCC PRA-98 / G3)</name>
    <dbReference type="NCBI Taxonomy" id="412133"/>
    <lineage>
        <taxon>Eukaryota</taxon>
        <taxon>Metamonada</taxon>
        <taxon>Parabasalia</taxon>
        <taxon>Trichomonadida</taxon>
        <taxon>Trichomonadidae</taxon>
        <taxon>Trichomonas</taxon>
    </lineage>
</organism>
<name>A2F1E2_TRIV3</name>
<dbReference type="VEuPathDB" id="TrichDB:TVAG_395530"/>
<dbReference type="AlphaFoldDB" id="A2F1E2"/>
<dbReference type="EMBL" id="DS113572">
    <property type="protein sequence ID" value="EAY01306.1"/>
    <property type="molecule type" value="Genomic_DNA"/>
</dbReference>
<reference evidence="4" key="1">
    <citation type="submission" date="2006-10" db="EMBL/GenBank/DDBJ databases">
        <authorList>
            <person name="Amadeo P."/>
            <person name="Zhao Q."/>
            <person name="Wortman J."/>
            <person name="Fraser-Liggett C."/>
            <person name="Carlton J."/>
        </authorList>
    </citation>
    <scope>NUCLEOTIDE SEQUENCE</scope>
    <source>
        <strain evidence="4">G3</strain>
    </source>
</reference>
<feature type="repeat" description="ANK" evidence="3">
    <location>
        <begin position="212"/>
        <end position="244"/>
    </location>
</feature>
<feature type="repeat" description="ANK" evidence="3">
    <location>
        <begin position="245"/>
        <end position="277"/>
    </location>
</feature>
<dbReference type="Gene3D" id="1.25.40.20">
    <property type="entry name" value="Ankyrin repeat-containing domain"/>
    <property type="match status" value="3"/>
</dbReference>
<keyword evidence="1" id="KW-0677">Repeat</keyword>
<reference evidence="4" key="2">
    <citation type="journal article" date="2007" name="Science">
        <title>Draft genome sequence of the sexually transmitted pathogen Trichomonas vaginalis.</title>
        <authorList>
            <person name="Carlton J.M."/>
            <person name="Hirt R.P."/>
            <person name="Silva J.C."/>
            <person name="Delcher A.L."/>
            <person name="Schatz M."/>
            <person name="Zhao Q."/>
            <person name="Wortman J.R."/>
            <person name="Bidwell S.L."/>
            <person name="Alsmark U.C.M."/>
            <person name="Besteiro S."/>
            <person name="Sicheritz-Ponten T."/>
            <person name="Noel C.J."/>
            <person name="Dacks J.B."/>
            <person name="Foster P.G."/>
            <person name="Simillion C."/>
            <person name="Van de Peer Y."/>
            <person name="Miranda-Saavedra D."/>
            <person name="Barton G.J."/>
            <person name="Westrop G.D."/>
            <person name="Mueller S."/>
            <person name="Dessi D."/>
            <person name="Fiori P.L."/>
            <person name="Ren Q."/>
            <person name="Paulsen I."/>
            <person name="Zhang H."/>
            <person name="Bastida-Corcuera F.D."/>
            <person name="Simoes-Barbosa A."/>
            <person name="Brown M.T."/>
            <person name="Hayes R.D."/>
            <person name="Mukherjee M."/>
            <person name="Okumura C.Y."/>
            <person name="Schneider R."/>
            <person name="Smith A.J."/>
            <person name="Vanacova S."/>
            <person name="Villalvazo M."/>
            <person name="Haas B.J."/>
            <person name="Pertea M."/>
            <person name="Feldblyum T.V."/>
            <person name="Utterback T.R."/>
            <person name="Shu C.L."/>
            <person name="Osoegawa K."/>
            <person name="de Jong P.J."/>
            <person name="Hrdy I."/>
            <person name="Horvathova L."/>
            <person name="Zubacova Z."/>
            <person name="Dolezal P."/>
            <person name="Malik S.B."/>
            <person name="Logsdon J.M. Jr."/>
            <person name="Henze K."/>
            <person name="Gupta A."/>
            <person name="Wang C.C."/>
            <person name="Dunne R.L."/>
            <person name="Upcroft J.A."/>
            <person name="Upcroft P."/>
            <person name="White O."/>
            <person name="Salzberg S.L."/>
            <person name="Tang P."/>
            <person name="Chiu C.-H."/>
            <person name="Lee Y.-S."/>
            <person name="Embley T.M."/>
            <person name="Coombs G.H."/>
            <person name="Mottram J.C."/>
            <person name="Tachezy J."/>
            <person name="Fraser-Liggett C.M."/>
            <person name="Johnson P.J."/>
        </authorList>
    </citation>
    <scope>NUCLEOTIDE SEQUENCE [LARGE SCALE GENOMIC DNA]</scope>
    <source>
        <strain evidence="4">G3</strain>
    </source>
</reference>
<dbReference type="RefSeq" id="XP_001330174.1">
    <property type="nucleotide sequence ID" value="XM_001330139.1"/>
</dbReference>
<feature type="repeat" description="ANK" evidence="3">
    <location>
        <begin position="50"/>
        <end position="82"/>
    </location>
</feature>
<dbReference type="PANTHER" id="PTHR24171">
    <property type="entry name" value="ANKYRIN REPEAT DOMAIN-CONTAINING PROTEIN 39-RELATED"/>
    <property type="match status" value="1"/>
</dbReference>
<feature type="repeat" description="ANK" evidence="3">
    <location>
        <begin position="83"/>
        <end position="115"/>
    </location>
</feature>
<dbReference type="InterPro" id="IPR002110">
    <property type="entry name" value="Ankyrin_rpt"/>
</dbReference>
<dbReference type="SUPFAM" id="SSF48403">
    <property type="entry name" value="Ankyrin repeat"/>
    <property type="match status" value="1"/>
</dbReference>
<feature type="repeat" description="ANK" evidence="3">
    <location>
        <begin position="149"/>
        <end position="181"/>
    </location>
</feature>
<evidence type="ECO:0000313" key="5">
    <source>
        <dbReference type="Proteomes" id="UP000001542"/>
    </source>
</evidence>
<dbReference type="eggNOG" id="KOG4177">
    <property type="taxonomic scope" value="Eukaryota"/>
</dbReference>
<dbReference type="PROSITE" id="PS50297">
    <property type="entry name" value="ANK_REP_REGION"/>
    <property type="match status" value="5"/>
</dbReference>
<dbReference type="PROSITE" id="PS50088">
    <property type="entry name" value="ANK_REPEAT"/>
    <property type="match status" value="6"/>
</dbReference>
<dbReference type="KEGG" id="tva:4759132"/>
<evidence type="ECO:0000256" key="2">
    <source>
        <dbReference type="ARBA" id="ARBA00023043"/>
    </source>
</evidence>
<feature type="repeat" description="ANK" evidence="3">
    <location>
        <begin position="116"/>
        <end position="148"/>
    </location>
</feature>
<dbReference type="SMART" id="SM00248">
    <property type="entry name" value="ANK"/>
    <property type="match status" value="7"/>
</dbReference>
<dbReference type="OrthoDB" id="10252328at2759"/>
<dbReference type="PRINTS" id="PR01415">
    <property type="entry name" value="ANKYRIN"/>
</dbReference>
<dbReference type="InterPro" id="IPR036770">
    <property type="entry name" value="Ankyrin_rpt-contain_sf"/>
</dbReference>
<dbReference type="Proteomes" id="UP000001542">
    <property type="component" value="Unassembled WGS sequence"/>
</dbReference>
<dbReference type="STRING" id="5722.A2F1E2"/>
<evidence type="ECO:0000313" key="4">
    <source>
        <dbReference type="EMBL" id="EAY01306.1"/>
    </source>
</evidence>
<protein>
    <submittedName>
        <fullName evidence="4">Ankyrin repeat protein, putative</fullName>
    </submittedName>
</protein>
<dbReference type="InParanoid" id="A2F1E2"/>
<proteinExistence type="predicted"/>
<accession>A2F1E2</accession>
<evidence type="ECO:0000256" key="3">
    <source>
        <dbReference type="PROSITE-ProRule" id="PRU00023"/>
    </source>
</evidence>
<sequence length="348" mass="37991">MSVLNQETFMQMFEATEKGDINTLKMMITPPITVDTILDDIYVLDGRCTRKPTLLIIAASFSQTQILEYLLSKGANPNIADKRNRYPLHFAAMKGDIDIVRALIGAKADVNKQDWDDYSPLHYCAQNGFISGAKALLDEGAQINIQTRLKESPLIIAIQNGQTEMVDFLIQSHADVSLPALHNQYPLFFVSDGVTAELLIKAGANVNSTDENNQTPLHHAAQDGYLDVVEILLKSGAKVNATDNQKQTPLHIAAGNGQVDVCKALLDAGAEVKALDIGRRSPEMLARRNDHIAVTSLIAQYQDDDQDDDVPVIGFKAFTGIKHTATPPPGSEAGLTPDDLKFDILESL</sequence>
<dbReference type="Pfam" id="PF00023">
    <property type="entry name" value="Ank"/>
    <property type="match status" value="1"/>
</dbReference>
<keyword evidence="5" id="KW-1185">Reference proteome</keyword>
<dbReference type="SMR" id="A2F1E2"/>
<keyword evidence="2 3" id="KW-0040">ANK repeat</keyword>